<reference evidence="3" key="1">
    <citation type="submission" date="2016-07" db="EMBL/GenBank/DDBJ databases">
        <authorList>
            <person name="Florea S."/>
            <person name="Webb J.S."/>
            <person name="Jaromczyk J."/>
            <person name="Schardl C.L."/>
        </authorList>
    </citation>
    <scope>NUCLEOTIDE SEQUENCE [LARGE SCALE GENOMIC DNA]</scope>
    <source>
        <strain evidence="3">KCTC 42131</strain>
    </source>
</reference>
<accession>A0A1E8CH83</accession>
<dbReference type="SUPFAM" id="SSF53335">
    <property type="entry name" value="S-adenosyl-L-methionine-dependent methyltransferases"/>
    <property type="match status" value="1"/>
</dbReference>
<dbReference type="OrthoDB" id="529208at2"/>
<name>A0A1E8CH83_9GAMM</name>
<dbReference type="Pfam" id="PF08241">
    <property type="entry name" value="Methyltransf_11"/>
    <property type="match status" value="1"/>
</dbReference>
<dbReference type="AlphaFoldDB" id="A0A1E8CH83"/>
<evidence type="ECO:0000259" key="1">
    <source>
        <dbReference type="Pfam" id="PF08241"/>
    </source>
</evidence>
<dbReference type="GO" id="GO:0008757">
    <property type="term" value="F:S-adenosylmethionine-dependent methyltransferase activity"/>
    <property type="evidence" value="ECO:0007669"/>
    <property type="project" value="InterPro"/>
</dbReference>
<protein>
    <recommendedName>
        <fullName evidence="1">Methyltransferase type 11 domain-containing protein</fullName>
    </recommendedName>
</protein>
<dbReference type="InterPro" id="IPR029063">
    <property type="entry name" value="SAM-dependent_MTases_sf"/>
</dbReference>
<dbReference type="STRING" id="1524254.PHACT_00135"/>
<dbReference type="RefSeq" id="WP_070115385.1">
    <property type="nucleotide sequence ID" value="NZ_MASR01000001.1"/>
</dbReference>
<gene>
    <name evidence="2" type="ORF">PHACT_00135</name>
</gene>
<proteinExistence type="predicted"/>
<keyword evidence="3" id="KW-1185">Reference proteome</keyword>
<evidence type="ECO:0000313" key="2">
    <source>
        <dbReference type="EMBL" id="OFE11759.1"/>
    </source>
</evidence>
<dbReference type="EMBL" id="MASR01000001">
    <property type="protein sequence ID" value="OFE11759.1"/>
    <property type="molecule type" value="Genomic_DNA"/>
</dbReference>
<dbReference type="Proteomes" id="UP000175669">
    <property type="component" value="Unassembled WGS sequence"/>
</dbReference>
<dbReference type="InterPro" id="IPR013216">
    <property type="entry name" value="Methyltransf_11"/>
</dbReference>
<dbReference type="Gene3D" id="3.40.50.150">
    <property type="entry name" value="Vaccinia Virus protein VP39"/>
    <property type="match status" value="1"/>
</dbReference>
<sequence length="286" mass="33275">MKKIVKKVKWSLRRLRLKIPKEALVLEVGSGGNPYPRANVLLDAYEDTQERHWEELVHDRPTVLSFGENLPFKDKAFDFVVAAHVLEHTPFPEKFLHELQRVACAGYIETPDAFMERINPYMDHRLEVTLRDGSLVIFKKASWLNEPELVELYEARAKKIITQETIPQHAEEFHMRYHWKDKIDFKVVDPEIDATWDPPSKKNVISALSNGPRYKLRKLALIFISRIFSQNRRNAKLDVISLMRCPECISEDLARKSLSEVVCKNCSSSYKVDDMVYKLYNGNSSI</sequence>
<feature type="domain" description="Methyltransferase type 11" evidence="1">
    <location>
        <begin position="56"/>
        <end position="103"/>
    </location>
</feature>
<comment type="caution">
    <text evidence="2">The sequence shown here is derived from an EMBL/GenBank/DDBJ whole genome shotgun (WGS) entry which is preliminary data.</text>
</comment>
<evidence type="ECO:0000313" key="3">
    <source>
        <dbReference type="Proteomes" id="UP000175669"/>
    </source>
</evidence>
<organism evidence="2 3">
    <name type="scientific">Pseudohongiella acticola</name>
    <dbReference type="NCBI Taxonomy" id="1524254"/>
    <lineage>
        <taxon>Bacteria</taxon>
        <taxon>Pseudomonadati</taxon>
        <taxon>Pseudomonadota</taxon>
        <taxon>Gammaproteobacteria</taxon>
        <taxon>Pseudomonadales</taxon>
        <taxon>Pseudohongiellaceae</taxon>
        <taxon>Pseudohongiella</taxon>
    </lineage>
</organism>